<evidence type="ECO:0000256" key="10">
    <source>
        <dbReference type="ARBA" id="ARBA00023157"/>
    </source>
</evidence>
<comment type="miscellaneous">
    <text evidence="16">The active site is a redox-active disulfide bond.</text>
</comment>
<dbReference type="GO" id="GO:0004148">
    <property type="term" value="F:dihydrolipoyl dehydrogenase (NADH) activity"/>
    <property type="evidence" value="ECO:0007669"/>
    <property type="project" value="UniProtKB-EC"/>
</dbReference>
<keyword evidence="14" id="KW-0547">Nucleotide-binding</keyword>
<feature type="disulfide bond" description="Redox-active" evidence="15">
    <location>
        <begin position="43"/>
        <end position="48"/>
    </location>
</feature>
<evidence type="ECO:0000256" key="11">
    <source>
        <dbReference type="ARBA" id="ARBA00023284"/>
    </source>
</evidence>
<feature type="binding site" evidence="14">
    <location>
        <position position="277"/>
    </location>
    <ligand>
        <name>NAD(+)</name>
        <dbReference type="ChEBI" id="CHEBI:57540"/>
    </ligand>
</feature>
<dbReference type="SUPFAM" id="SSF55424">
    <property type="entry name" value="FAD/NAD-linked reductases, dimerisation (C-terminal) domain"/>
    <property type="match status" value="1"/>
</dbReference>
<dbReference type="PANTHER" id="PTHR22912">
    <property type="entry name" value="DISULFIDE OXIDOREDUCTASE"/>
    <property type="match status" value="1"/>
</dbReference>
<evidence type="ECO:0000256" key="12">
    <source>
        <dbReference type="ARBA" id="ARBA00049187"/>
    </source>
</evidence>
<evidence type="ECO:0000256" key="4">
    <source>
        <dbReference type="ARBA" id="ARBA00016961"/>
    </source>
</evidence>
<sequence length="470" mass="50612">MATSQTDLLILGGGSGGYVAAIKAAQSGLDVVLVEEDKLGGTCLHRGCIPTKALLRSAEVFSQSKAASDFGIDLQGELSVDFSKVQDRKQSVIDQLHAGVQALMKKNKIRVINARGVIMGPSIFSPVSGAVIVTPEGEDEEIIVPKKLLIATGSRPRALKTIDFDHEYILSSDDILQLETLPNKLAIIGGGVVGVEFASLMNSFGVEVTLFEYAERLLLTESKEVAKAFTKEISQRGIKVQTSAEVQDAQVVDGEVEISVKGEDQAQVFDKVLVAVGRQANVDNIGLNNTSIKFDEKGIQVNQFFQTAESHIYAIGDCIPSPQLAHVAMKEGEIAVGHLLEEEVWPLNYQEVPRCVYAQPEIASVGYHEDNVPEDIKAKKSQFSFVGNGKAIIHDGGKGFVNVLRDEDTDDLIGVSMIGGDVTQMISEASTAMYLNATPLEIGEAIHAHPTMSEALQEASLDSYHLAIHK</sequence>
<dbReference type="FunFam" id="3.30.390.30:FF:000001">
    <property type="entry name" value="Dihydrolipoyl dehydrogenase"/>
    <property type="match status" value="1"/>
</dbReference>
<dbReference type="Proteomes" id="UP001146670">
    <property type="component" value="Unassembled WGS sequence"/>
</dbReference>
<evidence type="ECO:0000256" key="3">
    <source>
        <dbReference type="ARBA" id="ARBA00012608"/>
    </source>
</evidence>
<dbReference type="RefSeq" id="WP_268752789.1">
    <property type="nucleotide sequence ID" value="NZ_JAPRFR010000003.1"/>
</dbReference>
<name>A0A9X3FW74_9LACT</name>
<keyword evidence="20" id="KW-1185">Reference proteome</keyword>
<evidence type="ECO:0000256" key="2">
    <source>
        <dbReference type="ARBA" id="ARBA00007532"/>
    </source>
</evidence>
<evidence type="ECO:0000256" key="13">
    <source>
        <dbReference type="PIRSR" id="PIRSR000350-2"/>
    </source>
</evidence>
<keyword evidence="7 14" id="KW-0274">FAD</keyword>
<comment type="cofactor">
    <cofactor evidence="14 16">
        <name>FAD</name>
        <dbReference type="ChEBI" id="CHEBI:57692"/>
    </cofactor>
    <text evidence="14 16">Binds 1 FAD per subunit.</text>
</comment>
<dbReference type="InterPro" id="IPR023753">
    <property type="entry name" value="FAD/NAD-binding_dom"/>
</dbReference>
<comment type="catalytic activity">
    <reaction evidence="12 16">
        <text>N(6)-[(R)-dihydrolipoyl]-L-lysyl-[protein] + NAD(+) = N(6)-[(R)-lipoyl]-L-lysyl-[protein] + NADH + H(+)</text>
        <dbReference type="Rhea" id="RHEA:15045"/>
        <dbReference type="Rhea" id="RHEA-COMP:10474"/>
        <dbReference type="Rhea" id="RHEA-COMP:10475"/>
        <dbReference type="ChEBI" id="CHEBI:15378"/>
        <dbReference type="ChEBI" id="CHEBI:57540"/>
        <dbReference type="ChEBI" id="CHEBI:57945"/>
        <dbReference type="ChEBI" id="CHEBI:83099"/>
        <dbReference type="ChEBI" id="CHEBI:83100"/>
        <dbReference type="EC" id="1.8.1.4"/>
    </reaction>
</comment>
<reference evidence="19" key="1">
    <citation type="submission" date="2022-12" db="EMBL/GenBank/DDBJ databases">
        <title>Description and comparative metabolic analysis of Aerococcus sp. nov., isolated from the feces of a pig.</title>
        <authorList>
            <person name="Chang Y.-H."/>
        </authorList>
    </citation>
    <scope>NUCLEOTIDE SEQUENCE</scope>
    <source>
        <strain evidence="19">YH-aer222</strain>
    </source>
</reference>
<keyword evidence="5" id="KW-0963">Cytoplasm</keyword>
<dbReference type="InterPro" id="IPR006258">
    <property type="entry name" value="Lipoamide_DH"/>
</dbReference>
<dbReference type="InterPro" id="IPR001100">
    <property type="entry name" value="Pyr_nuc-diS_OxRdtase"/>
</dbReference>
<keyword evidence="11 16" id="KW-0676">Redox-active center</keyword>
<gene>
    <name evidence="19" type="primary">lpdA</name>
    <name evidence="19" type="ORF">OW157_07015</name>
</gene>
<feature type="binding site" evidence="14">
    <location>
        <position position="116"/>
    </location>
    <ligand>
        <name>FAD</name>
        <dbReference type="ChEBI" id="CHEBI:57692"/>
    </ligand>
</feature>
<feature type="domain" description="Pyridine nucleotide-disulphide oxidoreductase dimerisation" evidence="17">
    <location>
        <begin position="352"/>
        <end position="459"/>
    </location>
</feature>
<dbReference type="Pfam" id="PF02852">
    <property type="entry name" value="Pyr_redox_dim"/>
    <property type="match status" value="1"/>
</dbReference>
<organism evidence="19 20">
    <name type="scientific">Aerococcus kribbianus</name>
    <dbReference type="NCBI Taxonomy" id="2999064"/>
    <lineage>
        <taxon>Bacteria</taxon>
        <taxon>Bacillati</taxon>
        <taxon>Bacillota</taxon>
        <taxon>Bacilli</taxon>
        <taxon>Lactobacillales</taxon>
        <taxon>Aerococcaceae</taxon>
        <taxon>Aerococcus</taxon>
    </lineage>
</organism>
<dbReference type="GO" id="GO:0050660">
    <property type="term" value="F:flavin adenine dinucleotide binding"/>
    <property type="evidence" value="ECO:0007669"/>
    <property type="project" value="InterPro"/>
</dbReference>
<evidence type="ECO:0000256" key="14">
    <source>
        <dbReference type="PIRSR" id="PIRSR000350-3"/>
    </source>
</evidence>
<evidence type="ECO:0000256" key="15">
    <source>
        <dbReference type="PIRSR" id="PIRSR000350-4"/>
    </source>
</evidence>
<evidence type="ECO:0000313" key="19">
    <source>
        <dbReference type="EMBL" id="MCZ0726304.1"/>
    </source>
</evidence>
<dbReference type="PRINTS" id="PR00411">
    <property type="entry name" value="PNDRDTASEI"/>
</dbReference>
<evidence type="ECO:0000256" key="6">
    <source>
        <dbReference type="ARBA" id="ARBA00022630"/>
    </source>
</evidence>
<evidence type="ECO:0000256" key="5">
    <source>
        <dbReference type="ARBA" id="ARBA00022490"/>
    </source>
</evidence>
<feature type="binding site" evidence="14">
    <location>
        <begin position="189"/>
        <end position="196"/>
    </location>
    <ligand>
        <name>NAD(+)</name>
        <dbReference type="ChEBI" id="CHEBI:57540"/>
    </ligand>
</feature>
<evidence type="ECO:0000256" key="1">
    <source>
        <dbReference type="ARBA" id="ARBA00004496"/>
    </source>
</evidence>
<feature type="domain" description="FAD/NAD(P)-binding" evidence="18">
    <location>
        <begin position="7"/>
        <end position="332"/>
    </location>
</feature>
<dbReference type="EMBL" id="JAPRFR010000003">
    <property type="protein sequence ID" value="MCZ0726304.1"/>
    <property type="molecule type" value="Genomic_DNA"/>
</dbReference>
<feature type="active site" description="Proton acceptor" evidence="13">
    <location>
        <position position="449"/>
    </location>
</feature>
<dbReference type="InterPro" id="IPR004099">
    <property type="entry name" value="Pyr_nucl-diS_OxRdtase_dimer"/>
</dbReference>
<keyword evidence="8 16" id="KW-0560">Oxidoreductase</keyword>
<evidence type="ECO:0000259" key="17">
    <source>
        <dbReference type="Pfam" id="PF02852"/>
    </source>
</evidence>
<dbReference type="AlphaFoldDB" id="A0A9X3FW74"/>
<dbReference type="InterPro" id="IPR012999">
    <property type="entry name" value="Pyr_OxRdtase_I_AS"/>
</dbReference>
<comment type="subcellular location">
    <subcellularLocation>
        <location evidence="1">Cytoplasm</location>
    </subcellularLocation>
</comment>
<feature type="binding site" evidence="14">
    <location>
        <position position="317"/>
    </location>
    <ligand>
        <name>FAD</name>
        <dbReference type="ChEBI" id="CHEBI:57692"/>
    </ligand>
</feature>
<dbReference type="EC" id="1.8.1.4" evidence="3 16"/>
<dbReference type="InterPro" id="IPR050151">
    <property type="entry name" value="Class-I_Pyr_Nuc-Dis_Oxidored"/>
</dbReference>
<evidence type="ECO:0000256" key="16">
    <source>
        <dbReference type="RuleBase" id="RU003692"/>
    </source>
</evidence>
<keyword evidence="10" id="KW-1015">Disulfide bond</keyword>
<dbReference type="PROSITE" id="PS00076">
    <property type="entry name" value="PYRIDINE_REDOX_1"/>
    <property type="match status" value="1"/>
</dbReference>
<feature type="binding site" evidence="14">
    <location>
        <position position="212"/>
    </location>
    <ligand>
        <name>NAD(+)</name>
        <dbReference type="ChEBI" id="CHEBI:57540"/>
    </ligand>
</feature>
<dbReference type="Gene3D" id="3.30.390.30">
    <property type="match status" value="1"/>
</dbReference>
<evidence type="ECO:0000256" key="7">
    <source>
        <dbReference type="ARBA" id="ARBA00022827"/>
    </source>
</evidence>
<evidence type="ECO:0000256" key="9">
    <source>
        <dbReference type="ARBA" id="ARBA00023027"/>
    </source>
</evidence>
<accession>A0A9X3FW74</accession>
<dbReference type="InterPro" id="IPR016156">
    <property type="entry name" value="FAD/NAD-linked_Rdtase_dimer_sf"/>
</dbReference>
<keyword evidence="9 14" id="KW-0520">NAD</keyword>
<dbReference type="PIRSF" id="PIRSF000350">
    <property type="entry name" value="Mercury_reductase_MerA"/>
    <property type="match status" value="1"/>
</dbReference>
<dbReference type="GO" id="GO:0006103">
    <property type="term" value="P:2-oxoglutarate metabolic process"/>
    <property type="evidence" value="ECO:0007669"/>
    <property type="project" value="TreeGrafter"/>
</dbReference>
<keyword evidence="6 16" id="KW-0285">Flavoprotein</keyword>
<feature type="binding site" evidence="14">
    <location>
        <position position="52"/>
    </location>
    <ligand>
        <name>FAD</name>
        <dbReference type="ChEBI" id="CHEBI:57692"/>
    </ligand>
</feature>
<dbReference type="PRINTS" id="PR00368">
    <property type="entry name" value="FADPNR"/>
</dbReference>
<dbReference type="NCBIfam" id="TIGR01350">
    <property type="entry name" value="lipoamide_DH"/>
    <property type="match status" value="1"/>
</dbReference>
<protein>
    <recommendedName>
        <fullName evidence="4 16">Dihydrolipoyl dehydrogenase</fullName>
        <ecNumber evidence="3 16">1.8.1.4</ecNumber>
    </recommendedName>
</protein>
<feature type="binding site" evidence="14">
    <location>
        <begin position="152"/>
        <end position="154"/>
    </location>
    <ligand>
        <name>FAD</name>
        <dbReference type="ChEBI" id="CHEBI:57692"/>
    </ligand>
</feature>
<dbReference type="Pfam" id="PF07992">
    <property type="entry name" value="Pyr_redox_2"/>
    <property type="match status" value="1"/>
</dbReference>
<dbReference type="SUPFAM" id="SSF51905">
    <property type="entry name" value="FAD/NAD(P)-binding domain"/>
    <property type="match status" value="1"/>
</dbReference>
<comment type="similarity">
    <text evidence="2 16">Belongs to the class-I pyridine nucleotide-disulfide oxidoreductase family.</text>
</comment>
<dbReference type="Gene3D" id="3.50.50.60">
    <property type="entry name" value="FAD/NAD(P)-binding domain"/>
    <property type="match status" value="2"/>
</dbReference>
<evidence type="ECO:0000256" key="8">
    <source>
        <dbReference type="ARBA" id="ARBA00023002"/>
    </source>
</evidence>
<proteinExistence type="inferred from homology"/>
<evidence type="ECO:0000259" key="18">
    <source>
        <dbReference type="Pfam" id="PF07992"/>
    </source>
</evidence>
<dbReference type="PANTHER" id="PTHR22912:SF217">
    <property type="entry name" value="DIHYDROLIPOYL DEHYDROGENASE"/>
    <property type="match status" value="1"/>
</dbReference>
<dbReference type="InterPro" id="IPR036188">
    <property type="entry name" value="FAD/NAD-bd_sf"/>
</dbReference>
<evidence type="ECO:0000313" key="20">
    <source>
        <dbReference type="Proteomes" id="UP001146670"/>
    </source>
</evidence>
<dbReference type="GO" id="GO:0005737">
    <property type="term" value="C:cytoplasm"/>
    <property type="evidence" value="ECO:0007669"/>
    <property type="project" value="UniProtKB-SubCell"/>
</dbReference>
<comment type="caution">
    <text evidence="19">The sequence shown here is derived from an EMBL/GenBank/DDBJ whole genome shotgun (WGS) entry which is preliminary data.</text>
</comment>